<sequence length="288" mass="31955">MNERTPLRRRVAKTVIRHQYDAIASETGLFGGGGEEGEEERKKQSGPAACLGLPISDALAMILVLSSMTTAFFTDILFVNLACAVNLVLGAYCLYQNRVLSKLPSIRELHNRLREQTNSLRGENARLNRSVYRLDMSVTRMEAVEEELAAIAGDASGGVRRLIAATDEQRMINREMEEKLKAEVLQTVIGAVVRSDRNRDFLLSPTEMESLVVRLGLIKGVGFDEKKFRQELRDNSSPLDFAAVHYSLDAIMSVLRNLIRGHSGDIFGEDGNIFSLHSENLTDAVADE</sequence>
<reference evidence="3" key="1">
    <citation type="submission" date="2021-01" db="EMBL/GenBank/DDBJ databases">
        <authorList>
            <person name="Corre E."/>
            <person name="Pelletier E."/>
            <person name="Niang G."/>
            <person name="Scheremetjew M."/>
            <person name="Finn R."/>
            <person name="Kale V."/>
            <person name="Holt S."/>
            <person name="Cochrane G."/>
            <person name="Meng A."/>
            <person name="Brown T."/>
            <person name="Cohen L."/>
        </authorList>
    </citation>
    <scope>NUCLEOTIDE SEQUENCE</scope>
    <source>
        <strain evidence="3">Isolate 1302-5</strain>
    </source>
</reference>
<dbReference type="AlphaFoldDB" id="A0A7S4MV79"/>
<keyword evidence="2" id="KW-0812">Transmembrane</keyword>
<organism evidence="3">
    <name type="scientific">Odontella aurita</name>
    <dbReference type="NCBI Taxonomy" id="265563"/>
    <lineage>
        <taxon>Eukaryota</taxon>
        <taxon>Sar</taxon>
        <taxon>Stramenopiles</taxon>
        <taxon>Ochrophyta</taxon>
        <taxon>Bacillariophyta</taxon>
        <taxon>Mediophyceae</taxon>
        <taxon>Biddulphiophycidae</taxon>
        <taxon>Eupodiscales</taxon>
        <taxon>Odontellaceae</taxon>
        <taxon>Odontella</taxon>
    </lineage>
</organism>
<feature type="transmembrane region" description="Helical" evidence="2">
    <location>
        <begin position="48"/>
        <end position="70"/>
    </location>
</feature>
<feature type="transmembrane region" description="Helical" evidence="2">
    <location>
        <begin position="76"/>
        <end position="95"/>
    </location>
</feature>
<name>A0A7S4MV79_9STRA</name>
<dbReference type="EMBL" id="HBKQ01027543">
    <property type="protein sequence ID" value="CAE2245729.1"/>
    <property type="molecule type" value="Transcribed_RNA"/>
</dbReference>
<gene>
    <name evidence="3" type="ORF">OAUR00152_LOCUS18625</name>
</gene>
<evidence type="ECO:0000256" key="1">
    <source>
        <dbReference type="SAM" id="MobiDB-lite"/>
    </source>
</evidence>
<protein>
    <submittedName>
        <fullName evidence="3">Uncharacterized protein</fullName>
    </submittedName>
</protein>
<feature type="region of interest" description="Disordered" evidence="1">
    <location>
        <begin position="27"/>
        <end position="46"/>
    </location>
</feature>
<proteinExistence type="predicted"/>
<evidence type="ECO:0000256" key="2">
    <source>
        <dbReference type="SAM" id="Phobius"/>
    </source>
</evidence>
<keyword evidence="2" id="KW-0472">Membrane</keyword>
<keyword evidence="2" id="KW-1133">Transmembrane helix</keyword>
<accession>A0A7S4MV79</accession>
<evidence type="ECO:0000313" key="3">
    <source>
        <dbReference type="EMBL" id="CAE2245729.1"/>
    </source>
</evidence>